<dbReference type="PROSITE" id="PS51257">
    <property type="entry name" value="PROKAR_LIPOPROTEIN"/>
    <property type="match status" value="1"/>
</dbReference>
<gene>
    <name evidence="1" type="ORF">IEO21_05339</name>
</gene>
<evidence type="ECO:0000313" key="2">
    <source>
        <dbReference type="Proteomes" id="UP000639403"/>
    </source>
</evidence>
<sequence length="228" mass="25988">MSCVGRQSQSSFASSSACSMLCQLRRRRRLPQNSTNSSAGWCYWVSETSSHGHSLLRTRMPSTLVCLHEHICLEHTLIVTIVEDYDFNVVGRLCRLFPESHLAQLITAYFGYMSIEIPDEEEESKQEQAKGDIDYVDIIIVGVPLTGMNRIATHAFIPRRHSAALQILFLLIESSRRYINLKRTSRTQSKSQRAVWNSFVAPNGTAANHYRSKSIAFSSCRKLRHMYL</sequence>
<proteinExistence type="predicted"/>
<dbReference type="EMBL" id="JADOXO010000095">
    <property type="protein sequence ID" value="KAF9814036.1"/>
    <property type="molecule type" value="Genomic_DNA"/>
</dbReference>
<evidence type="ECO:0000313" key="1">
    <source>
        <dbReference type="EMBL" id="KAF9814036.1"/>
    </source>
</evidence>
<dbReference type="AlphaFoldDB" id="A0A8H7P2M7"/>
<organism evidence="1 2">
    <name type="scientific">Rhodonia placenta</name>
    <dbReference type="NCBI Taxonomy" id="104341"/>
    <lineage>
        <taxon>Eukaryota</taxon>
        <taxon>Fungi</taxon>
        <taxon>Dikarya</taxon>
        <taxon>Basidiomycota</taxon>
        <taxon>Agaricomycotina</taxon>
        <taxon>Agaricomycetes</taxon>
        <taxon>Polyporales</taxon>
        <taxon>Adustoporiaceae</taxon>
        <taxon>Rhodonia</taxon>
    </lineage>
</organism>
<dbReference type="Proteomes" id="UP000639403">
    <property type="component" value="Unassembled WGS sequence"/>
</dbReference>
<name>A0A8H7P2M7_9APHY</name>
<protein>
    <submittedName>
        <fullName evidence="1">Uncharacterized protein</fullName>
    </submittedName>
</protein>
<accession>A0A8H7P2M7</accession>
<reference evidence="1" key="2">
    <citation type="journal article" name="Front. Microbiol.">
        <title>Degradative Capacity of Two Strains of Rhodonia placenta: From Phenotype to Genotype.</title>
        <authorList>
            <person name="Kolle M."/>
            <person name="Horta M.A.C."/>
            <person name="Nowrousian M."/>
            <person name="Ohm R.A."/>
            <person name="Benz J.P."/>
            <person name="Pilgard A."/>
        </authorList>
    </citation>
    <scope>NUCLEOTIDE SEQUENCE</scope>
    <source>
        <strain evidence="1">FPRL280</strain>
    </source>
</reference>
<comment type="caution">
    <text evidence="1">The sequence shown here is derived from an EMBL/GenBank/DDBJ whole genome shotgun (WGS) entry which is preliminary data.</text>
</comment>
<reference evidence="1" key="1">
    <citation type="submission" date="2020-11" db="EMBL/GenBank/DDBJ databases">
        <authorList>
            <person name="Koelle M."/>
            <person name="Horta M.A.C."/>
            <person name="Nowrousian M."/>
            <person name="Ohm R.A."/>
            <person name="Benz P."/>
            <person name="Pilgard A."/>
        </authorList>
    </citation>
    <scope>NUCLEOTIDE SEQUENCE</scope>
    <source>
        <strain evidence="1">FPRL280</strain>
    </source>
</reference>